<comment type="cofactor">
    <cofactor evidence="1">
        <name>Mg(2+)</name>
        <dbReference type="ChEBI" id="CHEBI:18420"/>
    </cofactor>
</comment>
<sequence>MTSPSWQLSSPLSAIVFDCDGTLSAIEGIDFLAKNNGVGEAVQSLTQDAMSKTGLNPALYQQRLDLVFPRREQVYALGHQYFAHRIPDVSDVISLFKRLNKSMYLVSAGVNPAVKMFGELLQIPPENVYAVDLRFDQQGNFLDFERSSPLVNNDGKREIVRQIKTRHKNVLHVGDGLNDVVTLDLVTRFIGYGGVAYRKNIAELCRFYINTRSLASLLPLALTVEECANLLPEEQTLYQKGLAAIQEGKVQV</sequence>
<name>A0A5E4PGJ4_9COXI</name>
<dbReference type="Gene3D" id="1.10.150.210">
    <property type="entry name" value="Phosphoserine phosphatase, domain 2"/>
    <property type="match status" value="1"/>
</dbReference>
<evidence type="ECO:0000313" key="11">
    <source>
        <dbReference type="EMBL" id="VVC75648.1"/>
    </source>
</evidence>
<keyword evidence="5" id="KW-0479">Metal-binding</keyword>
<dbReference type="AlphaFoldDB" id="A0A5E4PGJ4"/>
<dbReference type="Pfam" id="PF00702">
    <property type="entry name" value="Hydrolase"/>
    <property type="match status" value="1"/>
</dbReference>
<dbReference type="RefSeq" id="WP_148338936.1">
    <property type="nucleotide sequence ID" value="NZ_LR699119.1"/>
</dbReference>
<evidence type="ECO:0000256" key="9">
    <source>
        <dbReference type="ARBA" id="ARBA00048138"/>
    </source>
</evidence>
<proteinExistence type="predicted"/>
<dbReference type="NCBIfam" id="TIGR01488">
    <property type="entry name" value="HAD-SF-IB"/>
    <property type="match status" value="1"/>
</dbReference>
<dbReference type="InterPro" id="IPR050582">
    <property type="entry name" value="HAD-like_SerB"/>
</dbReference>
<dbReference type="PANTHER" id="PTHR43344">
    <property type="entry name" value="PHOSPHOSERINE PHOSPHATASE"/>
    <property type="match status" value="1"/>
</dbReference>
<evidence type="ECO:0000256" key="4">
    <source>
        <dbReference type="ARBA" id="ARBA00022605"/>
    </source>
</evidence>
<comment type="catalytic activity">
    <reaction evidence="10">
        <text>O-phospho-D-serine + H2O = D-serine + phosphate</text>
        <dbReference type="Rhea" id="RHEA:24873"/>
        <dbReference type="ChEBI" id="CHEBI:15377"/>
        <dbReference type="ChEBI" id="CHEBI:35247"/>
        <dbReference type="ChEBI" id="CHEBI:43474"/>
        <dbReference type="ChEBI" id="CHEBI:58680"/>
        <dbReference type="EC" id="3.1.3.3"/>
    </reaction>
</comment>
<gene>
    <name evidence="11" type="ORF">AQUSIP_09380</name>
</gene>
<dbReference type="PANTHER" id="PTHR43344:SF2">
    <property type="entry name" value="PHOSPHOSERINE PHOSPHATASE"/>
    <property type="match status" value="1"/>
</dbReference>
<evidence type="ECO:0000256" key="7">
    <source>
        <dbReference type="ARBA" id="ARBA00022842"/>
    </source>
</evidence>
<evidence type="ECO:0000256" key="6">
    <source>
        <dbReference type="ARBA" id="ARBA00022801"/>
    </source>
</evidence>
<evidence type="ECO:0000313" key="12">
    <source>
        <dbReference type="Proteomes" id="UP000324194"/>
    </source>
</evidence>
<dbReference type="KEGG" id="asip:AQUSIP_09380"/>
<evidence type="ECO:0000256" key="1">
    <source>
        <dbReference type="ARBA" id="ARBA00001946"/>
    </source>
</evidence>
<dbReference type="Proteomes" id="UP000324194">
    <property type="component" value="Chromosome 1"/>
</dbReference>
<dbReference type="InterPro" id="IPR023214">
    <property type="entry name" value="HAD_sf"/>
</dbReference>
<comment type="catalytic activity">
    <reaction evidence="9">
        <text>O-phospho-L-serine + H2O = L-serine + phosphate</text>
        <dbReference type="Rhea" id="RHEA:21208"/>
        <dbReference type="ChEBI" id="CHEBI:15377"/>
        <dbReference type="ChEBI" id="CHEBI:33384"/>
        <dbReference type="ChEBI" id="CHEBI:43474"/>
        <dbReference type="ChEBI" id="CHEBI:57524"/>
        <dbReference type="EC" id="3.1.3.3"/>
    </reaction>
</comment>
<dbReference type="GO" id="GO:0005737">
    <property type="term" value="C:cytoplasm"/>
    <property type="evidence" value="ECO:0007669"/>
    <property type="project" value="TreeGrafter"/>
</dbReference>
<protein>
    <recommendedName>
        <fullName evidence="3">phosphoserine phosphatase</fullName>
        <ecNumber evidence="3">3.1.3.3</ecNumber>
    </recommendedName>
</protein>
<evidence type="ECO:0000256" key="3">
    <source>
        <dbReference type="ARBA" id="ARBA00012640"/>
    </source>
</evidence>
<dbReference type="Gene3D" id="3.40.50.1000">
    <property type="entry name" value="HAD superfamily/HAD-like"/>
    <property type="match status" value="1"/>
</dbReference>
<reference evidence="11 12" key="1">
    <citation type="submission" date="2019-08" db="EMBL/GenBank/DDBJ databases">
        <authorList>
            <person name="Guy L."/>
        </authorList>
    </citation>
    <scope>NUCLEOTIDE SEQUENCE [LARGE SCALE GENOMIC DNA]</scope>
    <source>
        <strain evidence="11 12">SGT-108</strain>
    </source>
</reference>
<dbReference type="SUPFAM" id="SSF56784">
    <property type="entry name" value="HAD-like"/>
    <property type="match status" value="1"/>
</dbReference>
<dbReference type="EC" id="3.1.3.3" evidence="3"/>
<dbReference type="InterPro" id="IPR036412">
    <property type="entry name" value="HAD-like_sf"/>
</dbReference>
<dbReference type="GO" id="GO:0036424">
    <property type="term" value="F:L-phosphoserine phosphatase activity"/>
    <property type="evidence" value="ECO:0007669"/>
    <property type="project" value="TreeGrafter"/>
</dbReference>
<evidence type="ECO:0000256" key="5">
    <source>
        <dbReference type="ARBA" id="ARBA00022723"/>
    </source>
</evidence>
<keyword evidence="4" id="KW-0028">Amino-acid biosynthesis</keyword>
<keyword evidence="12" id="KW-1185">Reference proteome</keyword>
<dbReference type="OrthoDB" id="9790031at2"/>
<dbReference type="GO" id="GO:0006564">
    <property type="term" value="P:L-serine biosynthetic process"/>
    <property type="evidence" value="ECO:0007669"/>
    <property type="project" value="UniProtKB-KW"/>
</dbReference>
<dbReference type="GO" id="GO:0000287">
    <property type="term" value="F:magnesium ion binding"/>
    <property type="evidence" value="ECO:0007669"/>
    <property type="project" value="TreeGrafter"/>
</dbReference>
<organism evidence="11 12">
    <name type="scientific">Aquicella siphonis</name>
    <dbReference type="NCBI Taxonomy" id="254247"/>
    <lineage>
        <taxon>Bacteria</taxon>
        <taxon>Pseudomonadati</taxon>
        <taxon>Pseudomonadota</taxon>
        <taxon>Gammaproteobacteria</taxon>
        <taxon>Legionellales</taxon>
        <taxon>Coxiellaceae</taxon>
        <taxon>Aquicella</taxon>
    </lineage>
</organism>
<keyword evidence="7" id="KW-0460">Magnesium</keyword>
<evidence type="ECO:0000256" key="2">
    <source>
        <dbReference type="ARBA" id="ARBA00005135"/>
    </source>
</evidence>
<evidence type="ECO:0000256" key="8">
    <source>
        <dbReference type="ARBA" id="ARBA00023299"/>
    </source>
</evidence>
<keyword evidence="6" id="KW-0378">Hydrolase</keyword>
<keyword evidence="8" id="KW-0718">Serine biosynthesis</keyword>
<dbReference type="EMBL" id="LR699119">
    <property type="protein sequence ID" value="VVC75648.1"/>
    <property type="molecule type" value="Genomic_DNA"/>
</dbReference>
<comment type="pathway">
    <text evidence="2">Amino-acid biosynthesis; L-serine biosynthesis; L-serine from 3-phospho-D-glycerate: step 3/3.</text>
</comment>
<accession>A0A5E4PGJ4</accession>
<evidence type="ECO:0000256" key="10">
    <source>
        <dbReference type="ARBA" id="ARBA00048523"/>
    </source>
</evidence>